<organism evidence="3 4">
    <name type="scientific">Candidatus Protochlamydia naegleriophila</name>
    <dbReference type="NCBI Taxonomy" id="389348"/>
    <lineage>
        <taxon>Bacteria</taxon>
        <taxon>Pseudomonadati</taxon>
        <taxon>Chlamydiota</taxon>
        <taxon>Chlamydiia</taxon>
        <taxon>Parachlamydiales</taxon>
        <taxon>Parachlamydiaceae</taxon>
        <taxon>Candidatus Protochlamydia</taxon>
    </lineage>
</organism>
<dbReference type="InterPro" id="IPR008160">
    <property type="entry name" value="Collagen"/>
</dbReference>
<protein>
    <submittedName>
        <fullName evidence="3">Collagen triple helix repeat-containing protein</fullName>
    </submittedName>
</protein>
<feature type="chain" id="PRO_5006860316" evidence="2">
    <location>
        <begin position="20"/>
        <end position="227"/>
    </location>
</feature>
<evidence type="ECO:0000313" key="4">
    <source>
        <dbReference type="Proteomes" id="UP000069902"/>
    </source>
</evidence>
<dbReference type="KEGG" id="pnl:PNK_0227"/>
<gene>
    <name evidence="3" type="ORF">PNK_0227</name>
</gene>
<dbReference type="PATRIC" id="fig|389348.3.peg.259"/>
<proteinExistence type="predicted"/>
<dbReference type="EMBL" id="LN879502">
    <property type="protein sequence ID" value="CUI15864.1"/>
    <property type="molecule type" value="Genomic_DNA"/>
</dbReference>
<dbReference type="Pfam" id="PF01391">
    <property type="entry name" value="Collagen"/>
    <property type="match status" value="1"/>
</dbReference>
<accession>A0A0U5J7X6</accession>
<evidence type="ECO:0000256" key="2">
    <source>
        <dbReference type="SAM" id="SignalP"/>
    </source>
</evidence>
<keyword evidence="3" id="KW-0176">Collagen</keyword>
<name>A0A0U5J7X6_9BACT</name>
<dbReference type="RefSeq" id="WP_059059770.1">
    <property type="nucleotide sequence ID" value="NZ_LN879502.1"/>
</dbReference>
<dbReference type="InParanoid" id="A0A0U5J7X6"/>
<keyword evidence="2" id="KW-0732">Signal</keyword>
<dbReference type="Proteomes" id="UP000069902">
    <property type="component" value="Chromosome cPNK"/>
</dbReference>
<evidence type="ECO:0000313" key="3">
    <source>
        <dbReference type="EMBL" id="CUI15864.1"/>
    </source>
</evidence>
<reference evidence="4" key="1">
    <citation type="submission" date="2015-09" db="EMBL/GenBank/DDBJ databases">
        <authorList>
            <person name="Bertelli C."/>
        </authorList>
    </citation>
    <scope>NUCLEOTIDE SEQUENCE [LARGE SCALE GENOMIC DNA]</scope>
    <source>
        <strain evidence="4">KNic</strain>
    </source>
</reference>
<keyword evidence="4" id="KW-1185">Reference proteome</keyword>
<dbReference type="STRING" id="389348.PNK_0227"/>
<sequence length="227" mass="23028">MKFCSLCFFLLTCAPFLEASESGSSNKHQRLLAEWLVNQLSHKYHLSRTGPTGPTGAIGPQGPQGIPGAAGLQGPQGAIGATGATGATGPVSLSSFAYIFTILTGNVPVGESLLIGGTTPEITSDYDFNPLSGDLTVLTGGTFKISYGAAATNLSEIGVAINGAFPQGAAIIIDGTNSQSMISGSFIASAPDNATFRIRSGSPEGTDLSAPPSSGAVTAYLEITRLQ</sequence>
<feature type="region of interest" description="Disordered" evidence="1">
    <location>
        <begin position="49"/>
        <end position="72"/>
    </location>
</feature>
<dbReference type="AlphaFoldDB" id="A0A0U5J7X6"/>
<feature type="signal peptide" evidence="2">
    <location>
        <begin position="1"/>
        <end position="19"/>
    </location>
</feature>
<evidence type="ECO:0000256" key="1">
    <source>
        <dbReference type="SAM" id="MobiDB-lite"/>
    </source>
</evidence>